<proteinExistence type="inferred from homology"/>
<evidence type="ECO:0000313" key="3">
    <source>
        <dbReference type="EMBL" id="TFZ05755.1"/>
    </source>
</evidence>
<comment type="similarity">
    <text evidence="1">Belongs to the UPF0065 (bug) family.</text>
</comment>
<dbReference type="Proteomes" id="UP000298180">
    <property type="component" value="Unassembled WGS sequence"/>
</dbReference>
<feature type="chain" id="PRO_5021217923" evidence="2">
    <location>
        <begin position="24"/>
        <end position="323"/>
    </location>
</feature>
<dbReference type="PANTHER" id="PTHR42928">
    <property type="entry name" value="TRICARBOXYLATE-BINDING PROTEIN"/>
    <property type="match status" value="1"/>
</dbReference>
<dbReference type="Gene3D" id="3.40.190.10">
    <property type="entry name" value="Periplasmic binding protein-like II"/>
    <property type="match status" value="1"/>
</dbReference>
<dbReference type="EMBL" id="SMLM01000001">
    <property type="protein sequence ID" value="TFZ05755.1"/>
    <property type="molecule type" value="Genomic_DNA"/>
</dbReference>
<evidence type="ECO:0000313" key="4">
    <source>
        <dbReference type="Proteomes" id="UP000298180"/>
    </source>
</evidence>
<dbReference type="RefSeq" id="WP_135261837.1">
    <property type="nucleotide sequence ID" value="NZ_SMLM01000001.1"/>
</dbReference>
<dbReference type="InterPro" id="IPR005064">
    <property type="entry name" value="BUG"/>
</dbReference>
<dbReference type="Gene3D" id="3.40.190.150">
    <property type="entry name" value="Bordetella uptake gene, domain 1"/>
    <property type="match status" value="1"/>
</dbReference>
<sequence length="323" mass="34268">MQRRDWIALAAAALTVAAGPVLAQGYPNKPVKLQVPFAPGGTTDIIARVISEPLGKNLGQNVIVENKAGGGGVIGATETVRSAPDGYSLGMATVSTTAANPAINPKIPYNPTTDFTPIINIAATPNIIAVHPSFPAKDYKTFVAELKKNPGRYSYSSSGTGGIGHLQMELYKSLSGTFVIHIPYRGAGPALNDTVAGQVPMIFDNLPSALPFIKDGRLVPIVVAAPQRLKELPNVPTFKEVGLEPVNRMAYYGILGPKGLPKDVVEKVHGAAIKALQDPAVRKRIEDTGSLIVANTPDQFAQQIKAEFDVYKKVVDTAKLKLD</sequence>
<keyword evidence="4" id="KW-1185">Reference proteome</keyword>
<evidence type="ECO:0000256" key="2">
    <source>
        <dbReference type="SAM" id="SignalP"/>
    </source>
</evidence>
<dbReference type="OrthoDB" id="8678477at2"/>
<name>A0A4Z0C6Q5_9BURK</name>
<feature type="signal peptide" evidence="2">
    <location>
        <begin position="1"/>
        <end position="23"/>
    </location>
</feature>
<accession>A0A4Z0C6Q5</accession>
<dbReference type="CDD" id="cd13577">
    <property type="entry name" value="PBP2_BugE_Glu"/>
    <property type="match status" value="1"/>
</dbReference>
<reference evidence="3 4" key="1">
    <citation type="submission" date="2019-03" db="EMBL/GenBank/DDBJ databases">
        <title>Ramlibacter henchirensis DSM 14656, whole genome shotgun sequence.</title>
        <authorList>
            <person name="Zhang X."/>
            <person name="Feng G."/>
            <person name="Zhu H."/>
        </authorList>
    </citation>
    <scope>NUCLEOTIDE SEQUENCE [LARGE SCALE GENOMIC DNA]</scope>
    <source>
        <strain evidence="3 4">DSM 14656</strain>
    </source>
</reference>
<keyword evidence="2" id="KW-0732">Signal</keyword>
<dbReference type="InterPro" id="IPR042100">
    <property type="entry name" value="Bug_dom1"/>
</dbReference>
<evidence type="ECO:0000256" key="1">
    <source>
        <dbReference type="ARBA" id="ARBA00006987"/>
    </source>
</evidence>
<gene>
    <name evidence="3" type="ORF">EZ313_03610</name>
</gene>
<dbReference type="AlphaFoldDB" id="A0A4Z0C6Q5"/>
<protein>
    <submittedName>
        <fullName evidence="3">Tripartite tricarboxylate transporter substrate binding protein BugE</fullName>
    </submittedName>
</protein>
<dbReference type="SUPFAM" id="SSF53850">
    <property type="entry name" value="Periplasmic binding protein-like II"/>
    <property type="match status" value="1"/>
</dbReference>
<dbReference type="PANTHER" id="PTHR42928:SF5">
    <property type="entry name" value="BLR1237 PROTEIN"/>
    <property type="match status" value="1"/>
</dbReference>
<comment type="caution">
    <text evidence="3">The sequence shown here is derived from an EMBL/GenBank/DDBJ whole genome shotgun (WGS) entry which is preliminary data.</text>
</comment>
<organism evidence="3 4">
    <name type="scientific">Ramlibacter henchirensis</name>
    <dbReference type="NCBI Taxonomy" id="204072"/>
    <lineage>
        <taxon>Bacteria</taxon>
        <taxon>Pseudomonadati</taxon>
        <taxon>Pseudomonadota</taxon>
        <taxon>Betaproteobacteria</taxon>
        <taxon>Burkholderiales</taxon>
        <taxon>Comamonadaceae</taxon>
        <taxon>Ramlibacter</taxon>
    </lineage>
</organism>
<dbReference type="PIRSF" id="PIRSF017082">
    <property type="entry name" value="YflP"/>
    <property type="match status" value="1"/>
</dbReference>
<dbReference type="Pfam" id="PF03401">
    <property type="entry name" value="TctC"/>
    <property type="match status" value="1"/>
</dbReference>